<name>D4KAT7_9FIRM</name>
<dbReference type="HOGENOM" id="CLU_3424724_0_0_9"/>
<evidence type="ECO:0000313" key="2">
    <source>
        <dbReference type="Proteomes" id="UP000007059"/>
    </source>
</evidence>
<dbReference type="AlphaFoldDB" id="D4KAT7"/>
<dbReference type="KEGG" id="fpa:FPR_16950"/>
<protein>
    <submittedName>
        <fullName evidence="1">Uncharacterized protein</fullName>
    </submittedName>
</protein>
<accession>D4KAT7</accession>
<dbReference type="EMBL" id="FP929046">
    <property type="protein sequence ID" value="CBL01950.1"/>
    <property type="molecule type" value="Genomic_DNA"/>
</dbReference>
<sequence>MQFLTHIIFLLNLLKTLINHFT</sequence>
<evidence type="ECO:0000313" key="1">
    <source>
        <dbReference type="EMBL" id="CBL01950.1"/>
    </source>
</evidence>
<reference evidence="1 2" key="2">
    <citation type="submission" date="2010-03" db="EMBL/GenBank/DDBJ databases">
        <authorList>
            <person name="Pajon A."/>
        </authorList>
    </citation>
    <scope>NUCLEOTIDE SEQUENCE [LARGE SCALE GENOMIC DNA]</scope>
    <source>
        <strain evidence="1 2">SL3/3</strain>
    </source>
</reference>
<reference evidence="1 2" key="1">
    <citation type="submission" date="2010-03" db="EMBL/GenBank/DDBJ databases">
        <title>The genome sequence of Faecalibacterium prausnitzii SL3/3.</title>
        <authorList>
            <consortium name="metaHIT consortium -- http://www.metahit.eu/"/>
            <person name="Pajon A."/>
            <person name="Turner K."/>
            <person name="Parkhill J."/>
            <person name="Duncan S."/>
            <person name="Flint H."/>
        </authorList>
    </citation>
    <scope>NUCLEOTIDE SEQUENCE [LARGE SCALE GENOMIC DNA]</scope>
    <source>
        <strain evidence="1 2">SL3/3</strain>
    </source>
</reference>
<dbReference type="Proteomes" id="UP000007059">
    <property type="component" value="Chromosome"/>
</dbReference>
<proteinExistence type="predicted"/>
<organism evidence="1 2">
    <name type="scientific">Faecalibacterium prausnitzii SL3/3</name>
    <dbReference type="NCBI Taxonomy" id="657322"/>
    <lineage>
        <taxon>Bacteria</taxon>
        <taxon>Bacillati</taxon>
        <taxon>Bacillota</taxon>
        <taxon>Clostridia</taxon>
        <taxon>Eubacteriales</taxon>
        <taxon>Oscillospiraceae</taxon>
        <taxon>Faecalibacterium</taxon>
    </lineage>
</organism>
<gene>
    <name evidence="1" type="ORF">FPR_16950</name>
</gene>